<evidence type="ECO:0008006" key="4">
    <source>
        <dbReference type="Google" id="ProtNLM"/>
    </source>
</evidence>
<keyword evidence="1" id="KW-0812">Transmembrane</keyword>
<accession>A0A1F7W657</accession>
<dbReference type="EMBL" id="MGFE01000028">
    <property type="protein sequence ID" value="OGL97858.1"/>
    <property type="molecule type" value="Genomic_DNA"/>
</dbReference>
<dbReference type="CDD" id="cd22784">
    <property type="entry name" value="DPBB_MltA_YuiC-like"/>
    <property type="match status" value="1"/>
</dbReference>
<sequence>MEQMSSMAWKILPLLRKNAKDIAIGVVSGLVIANAFFLNSAYADMDTGPRYPDDATVALLIGAMQNETLPYGELPAAKDAEPRHLLTVPITAYTSDLAQTDNTPCIAARGFDLCAHDEEDVIATNFLPMGTKIRIPDLYGNRVFTVVDRMNKRYDRHVDIWMREYSDAKSFGLKFATIEVF</sequence>
<protein>
    <recommendedName>
        <fullName evidence="4">3D domain-containing protein</fullName>
    </recommendedName>
</protein>
<dbReference type="AlphaFoldDB" id="A0A1F7W657"/>
<reference evidence="2 3" key="1">
    <citation type="journal article" date="2016" name="Nat. Commun.">
        <title>Thousands of microbial genomes shed light on interconnected biogeochemical processes in an aquifer system.</title>
        <authorList>
            <person name="Anantharaman K."/>
            <person name="Brown C.T."/>
            <person name="Hug L.A."/>
            <person name="Sharon I."/>
            <person name="Castelle C.J."/>
            <person name="Probst A.J."/>
            <person name="Thomas B.C."/>
            <person name="Singh A."/>
            <person name="Wilkins M.J."/>
            <person name="Karaoz U."/>
            <person name="Brodie E.L."/>
            <person name="Williams K.H."/>
            <person name="Hubbard S.S."/>
            <person name="Banfield J.F."/>
        </authorList>
    </citation>
    <scope>NUCLEOTIDE SEQUENCE [LARGE SCALE GENOMIC DNA]</scope>
</reference>
<keyword evidence="1" id="KW-1133">Transmembrane helix</keyword>
<organism evidence="2 3">
    <name type="scientific">Candidatus Uhrbacteria bacterium RIFOXYB2_FULL_57_15</name>
    <dbReference type="NCBI Taxonomy" id="1802422"/>
    <lineage>
        <taxon>Bacteria</taxon>
        <taxon>Candidatus Uhriibacteriota</taxon>
    </lineage>
</organism>
<keyword evidence="1" id="KW-0472">Membrane</keyword>
<evidence type="ECO:0000313" key="2">
    <source>
        <dbReference type="EMBL" id="OGL97858.1"/>
    </source>
</evidence>
<evidence type="ECO:0000313" key="3">
    <source>
        <dbReference type="Proteomes" id="UP000176501"/>
    </source>
</evidence>
<name>A0A1F7W657_9BACT</name>
<comment type="caution">
    <text evidence="2">The sequence shown here is derived from an EMBL/GenBank/DDBJ whole genome shotgun (WGS) entry which is preliminary data.</text>
</comment>
<dbReference type="Proteomes" id="UP000176501">
    <property type="component" value="Unassembled WGS sequence"/>
</dbReference>
<feature type="transmembrane region" description="Helical" evidence="1">
    <location>
        <begin position="21"/>
        <end position="42"/>
    </location>
</feature>
<proteinExistence type="predicted"/>
<evidence type="ECO:0000256" key="1">
    <source>
        <dbReference type="SAM" id="Phobius"/>
    </source>
</evidence>
<gene>
    <name evidence="2" type="ORF">A2304_04735</name>
</gene>